<reference evidence="2 3" key="1">
    <citation type="journal article" date="2019" name="Sci. Rep.">
        <title>Orb-weaving spider Araneus ventricosus genome elucidates the spidroin gene catalogue.</title>
        <authorList>
            <person name="Kono N."/>
            <person name="Nakamura H."/>
            <person name="Ohtoshi R."/>
            <person name="Moran D.A.P."/>
            <person name="Shinohara A."/>
            <person name="Yoshida Y."/>
            <person name="Fujiwara M."/>
            <person name="Mori M."/>
            <person name="Tomita M."/>
            <person name="Arakawa K."/>
        </authorList>
    </citation>
    <scope>NUCLEOTIDE SEQUENCE [LARGE SCALE GENOMIC DNA]</scope>
</reference>
<dbReference type="EMBL" id="BGPR01001747">
    <property type="protein sequence ID" value="GBM60964.1"/>
    <property type="molecule type" value="Genomic_DNA"/>
</dbReference>
<proteinExistence type="predicted"/>
<accession>A0A4Y2H9A4</accession>
<gene>
    <name evidence="2" type="ORF">AVEN_90168_1</name>
</gene>
<comment type="caution">
    <text evidence="2">The sequence shown here is derived from an EMBL/GenBank/DDBJ whole genome shotgun (WGS) entry which is preliminary data.</text>
</comment>
<evidence type="ECO:0000313" key="3">
    <source>
        <dbReference type="Proteomes" id="UP000499080"/>
    </source>
</evidence>
<dbReference type="Proteomes" id="UP000499080">
    <property type="component" value="Unassembled WGS sequence"/>
</dbReference>
<evidence type="ECO:0000313" key="2">
    <source>
        <dbReference type="EMBL" id="GBM60964.1"/>
    </source>
</evidence>
<sequence>MTRAPFTLAKSLMTTRGEKNPFSPSATYPHYATVNICAKFEENLKTRLIVTASQTNLWAKRRNAQRLSRTSLRSVKPAEVVSPKHSRIRPNGGGGEIHRAAVTWRIP</sequence>
<protein>
    <submittedName>
        <fullName evidence="2">Uncharacterized protein</fullName>
    </submittedName>
</protein>
<name>A0A4Y2H9A4_ARAVE</name>
<keyword evidence="3" id="KW-1185">Reference proteome</keyword>
<evidence type="ECO:0000256" key="1">
    <source>
        <dbReference type="SAM" id="MobiDB-lite"/>
    </source>
</evidence>
<organism evidence="2 3">
    <name type="scientific">Araneus ventricosus</name>
    <name type="common">Orbweaver spider</name>
    <name type="synonym">Epeira ventricosa</name>
    <dbReference type="NCBI Taxonomy" id="182803"/>
    <lineage>
        <taxon>Eukaryota</taxon>
        <taxon>Metazoa</taxon>
        <taxon>Ecdysozoa</taxon>
        <taxon>Arthropoda</taxon>
        <taxon>Chelicerata</taxon>
        <taxon>Arachnida</taxon>
        <taxon>Araneae</taxon>
        <taxon>Araneomorphae</taxon>
        <taxon>Entelegynae</taxon>
        <taxon>Araneoidea</taxon>
        <taxon>Araneidae</taxon>
        <taxon>Araneus</taxon>
    </lineage>
</organism>
<feature type="region of interest" description="Disordered" evidence="1">
    <location>
        <begin position="68"/>
        <end position="96"/>
    </location>
</feature>
<dbReference type="AlphaFoldDB" id="A0A4Y2H9A4"/>